<feature type="compositionally biased region" description="Polar residues" evidence="7">
    <location>
        <begin position="1"/>
        <end position="11"/>
    </location>
</feature>
<evidence type="ECO:0000259" key="8">
    <source>
        <dbReference type="PROSITE" id="PS50217"/>
    </source>
</evidence>
<keyword evidence="10" id="KW-1185">Reference proteome</keyword>
<keyword evidence="3" id="KW-0238">DNA-binding</keyword>
<feature type="region of interest" description="Disordered" evidence="7">
    <location>
        <begin position="140"/>
        <end position="161"/>
    </location>
</feature>
<dbReference type="GO" id="GO:0005634">
    <property type="term" value="C:nucleus"/>
    <property type="evidence" value="ECO:0007669"/>
    <property type="project" value="UniProtKB-SubCell"/>
</dbReference>
<dbReference type="Gene3D" id="1.20.5.170">
    <property type="match status" value="1"/>
</dbReference>
<dbReference type="InterPro" id="IPR044759">
    <property type="entry name" value="bZIP_RF2"/>
</dbReference>
<feature type="region of interest" description="Disordered" evidence="7">
    <location>
        <begin position="247"/>
        <end position="316"/>
    </location>
</feature>
<feature type="coiled-coil region" evidence="6">
    <location>
        <begin position="404"/>
        <end position="476"/>
    </location>
</feature>
<keyword evidence="5" id="KW-0539">Nucleus</keyword>
<organism evidence="9 10">
    <name type="scientific">Lupinus angustifolius</name>
    <name type="common">Narrow-leaved blue lupine</name>
    <dbReference type="NCBI Taxonomy" id="3871"/>
    <lineage>
        <taxon>Eukaryota</taxon>
        <taxon>Viridiplantae</taxon>
        <taxon>Streptophyta</taxon>
        <taxon>Embryophyta</taxon>
        <taxon>Tracheophyta</taxon>
        <taxon>Spermatophyta</taxon>
        <taxon>Magnoliopsida</taxon>
        <taxon>eudicotyledons</taxon>
        <taxon>Gunneridae</taxon>
        <taxon>Pentapetalae</taxon>
        <taxon>rosids</taxon>
        <taxon>fabids</taxon>
        <taxon>Fabales</taxon>
        <taxon>Fabaceae</taxon>
        <taxon>Papilionoideae</taxon>
        <taxon>50 kb inversion clade</taxon>
        <taxon>genistoids sensu lato</taxon>
        <taxon>core genistoids</taxon>
        <taxon>Genisteae</taxon>
        <taxon>Lupinus</taxon>
    </lineage>
</organism>
<evidence type="ECO:0000313" key="9">
    <source>
        <dbReference type="EMBL" id="OIW12023.1"/>
    </source>
</evidence>
<accession>A0A1J7HGP3</accession>
<feature type="region of interest" description="Disordered" evidence="7">
    <location>
        <begin position="1"/>
        <end position="41"/>
    </location>
</feature>
<dbReference type="AlphaFoldDB" id="A0A1J7HGP3"/>
<keyword evidence="6" id="KW-0175">Coiled coil</keyword>
<dbReference type="SUPFAM" id="SSF57959">
    <property type="entry name" value="Leucine zipper domain"/>
    <property type="match status" value="1"/>
</dbReference>
<dbReference type="SMART" id="SM00338">
    <property type="entry name" value="BRLZ"/>
    <property type="match status" value="1"/>
</dbReference>
<keyword evidence="4" id="KW-0804">Transcription</keyword>
<dbReference type="OMA" id="MVSACID"/>
<dbReference type="Gramene" id="OIW12023">
    <property type="protein sequence ID" value="OIW12023"/>
    <property type="gene ID" value="TanjilG_16134"/>
</dbReference>
<dbReference type="EMBL" id="CM007365">
    <property type="protein sequence ID" value="OIW12023.1"/>
    <property type="molecule type" value="Genomic_DNA"/>
</dbReference>
<dbReference type="KEGG" id="lang:109347684"/>
<dbReference type="GO" id="GO:0003700">
    <property type="term" value="F:DNA-binding transcription factor activity"/>
    <property type="evidence" value="ECO:0007669"/>
    <property type="project" value="InterPro"/>
</dbReference>
<dbReference type="PANTHER" id="PTHR13690:SF111">
    <property type="entry name" value="BZIP TRANSCRIPTION FACTOR"/>
    <property type="match status" value="1"/>
</dbReference>
<feature type="compositionally biased region" description="Polar residues" evidence="7">
    <location>
        <begin position="257"/>
        <end position="266"/>
    </location>
</feature>
<name>A0A1J7HGP3_LUPAN</name>
<dbReference type="InterPro" id="IPR004827">
    <property type="entry name" value="bZIP"/>
</dbReference>
<keyword evidence="2" id="KW-0805">Transcription regulation</keyword>
<dbReference type="OrthoDB" id="1435597at2759"/>
<protein>
    <recommendedName>
        <fullName evidence="8">BZIP domain-containing protein</fullName>
    </recommendedName>
</protein>
<sequence>MEGVDQRTNCAFGSPGTFHRPQSRLNPLNQMGIPPFYPNSNNNLPSSLNHYPQILASQPQRLQSLNLNPLNLSPGAGSLSHSMSLSQPSFFSLDSLPPLSPSTYQLSAATPFVGSVSANVSMEKSLGNVTSVPVNRGHAVQLGNSLPPRKGHRRSSSDSPLGISDYIQSIPQFVSSTAWNDRNNLVSRGESLGFEKKPVQLVLKVPNKDKDHVDGFSGETGKVRKEESVDDIFSAYMNLDNINNMGFSTEDKDMDSKTSGTKTVESSENEVESCANGKTTGARGESSSCSEERKEGVKRSSNGDIAPGSRHRRSFSLDSSIGNFSIEDESPKLPPLQNRVGQHLPSNPIDGKTCEPRLDFGNGEFSSEELKKIMENDKLSEIAMSDPKRAKRVLANRLSAARSKERKTQYISELEHKVQTLQIETTTLSTEFTKLQMDSAELKSQNNEYKLRLQALEQQSQLKDALKETLDTEVRRLRRTVADLGGESLLSSRMAQQLAINQQMFQLQHQQQASQIRQFQQQNSHPQQEPQSQPQKTQHNNELQSQRQNGKASAY</sequence>
<evidence type="ECO:0000256" key="3">
    <source>
        <dbReference type="ARBA" id="ARBA00023125"/>
    </source>
</evidence>
<comment type="subcellular location">
    <subcellularLocation>
        <location evidence="1">Nucleus</location>
    </subcellularLocation>
</comment>
<dbReference type="Pfam" id="PF00170">
    <property type="entry name" value="bZIP_1"/>
    <property type="match status" value="1"/>
</dbReference>
<evidence type="ECO:0000313" key="10">
    <source>
        <dbReference type="Proteomes" id="UP000188354"/>
    </source>
</evidence>
<evidence type="ECO:0000256" key="1">
    <source>
        <dbReference type="ARBA" id="ARBA00004123"/>
    </source>
</evidence>
<dbReference type="CDD" id="cd14703">
    <property type="entry name" value="bZIP_plant_RF2"/>
    <property type="match status" value="1"/>
</dbReference>
<feature type="region of interest" description="Disordered" evidence="7">
    <location>
        <begin position="511"/>
        <end position="555"/>
    </location>
</feature>
<evidence type="ECO:0000256" key="5">
    <source>
        <dbReference type="ARBA" id="ARBA00023242"/>
    </source>
</evidence>
<dbReference type="GO" id="GO:0003677">
    <property type="term" value="F:DNA binding"/>
    <property type="evidence" value="ECO:0007669"/>
    <property type="project" value="UniProtKB-KW"/>
</dbReference>
<dbReference type="PROSITE" id="PS50217">
    <property type="entry name" value="BZIP"/>
    <property type="match status" value="1"/>
</dbReference>
<dbReference type="PANTHER" id="PTHR13690">
    <property type="entry name" value="TRANSCRIPTION FACTOR POSF21-RELATED"/>
    <property type="match status" value="1"/>
</dbReference>
<evidence type="ECO:0000256" key="2">
    <source>
        <dbReference type="ARBA" id="ARBA00023015"/>
    </source>
</evidence>
<evidence type="ECO:0000256" key="4">
    <source>
        <dbReference type="ARBA" id="ARBA00023163"/>
    </source>
</evidence>
<feature type="compositionally biased region" description="Polar residues" evidence="7">
    <location>
        <begin position="540"/>
        <end position="555"/>
    </location>
</feature>
<reference evidence="9 10" key="1">
    <citation type="journal article" date="2017" name="Plant Biotechnol. J.">
        <title>A comprehensive draft genome sequence for lupin (Lupinus angustifolius), an emerging health food: insights into plant-microbe interactions and legume evolution.</title>
        <authorList>
            <person name="Hane J.K."/>
            <person name="Ming Y."/>
            <person name="Kamphuis L.G."/>
            <person name="Nelson M.N."/>
            <person name="Garg G."/>
            <person name="Atkins C.A."/>
            <person name="Bayer P.E."/>
            <person name="Bravo A."/>
            <person name="Bringans S."/>
            <person name="Cannon S."/>
            <person name="Edwards D."/>
            <person name="Foley R."/>
            <person name="Gao L.L."/>
            <person name="Harrison M.J."/>
            <person name="Huang W."/>
            <person name="Hurgobin B."/>
            <person name="Li S."/>
            <person name="Liu C.W."/>
            <person name="McGrath A."/>
            <person name="Morahan G."/>
            <person name="Murray J."/>
            <person name="Weller J."/>
            <person name="Jian J."/>
            <person name="Singh K.B."/>
        </authorList>
    </citation>
    <scope>NUCLEOTIDE SEQUENCE [LARGE SCALE GENOMIC DNA]</scope>
    <source>
        <strain evidence="10">cv. Tanjil</strain>
        <tissue evidence="9">Whole plant</tissue>
    </source>
</reference>
<gene>
    <name evidence="9" type="ORF">TanjilG_16134</name>
</gene>
<dbReference type="InterPro" id="IPR046347">
    <property type="entry name" value="bZIP_sf"/>
</dbReference>
<dbReference type="Proteomes" id="UP000188354">
    <property type="component" value="Chromosome LG05"/>
</dbReference>
<feature type="compositionally biased region" description="Low complexity" evidence="7">
    <location>
        <begin position="511"/>
        <end position="538"/>
    </location>
</feature>
<feature type="domain" description="BZIP" evidence="8">
    <location>
        <begin position="386"/>
        <end position="449"/>
    </location>
</feature>
<evidence type="ECO:0000256" key="7">
    <source>
        <dbReference type="SAM" id="MobiDB-lite"/>
    </source>
</evidence>
<dbReference type="STRING" id="3871.A0A1J7HGP3"/>
<proteinExistence type="predicted"/>
<evidence type="ECO:0000256" key="6">
    <source>
        <dbReference type="SAM" id="Coils"/>
    </source>
</evidence>